<evidence type="ECO:0000259" key="8">
    <source>
        <dbReference type="Pfam" id="PF01416"/>
    </source>
</evidence>
<dbReference type="PIRSF" id="PIRSF001430">
    <property type="entry name" value="tRNA_psdUrid_synth"/>
    <property type="match status" value="1"/>
</dbReference>
<dbReference type="InterPro" id="IPR020095">
    <property type="entry name" value="PsdUridine_synth_TruA_C"/>
</dbReference>
<keyword evidence="2 4" id="KW-0819">tRNA processing</keyword>
<dbReference type="CDD" id="cd02570">
    <property type="entry name" value="PseudoU_synth_EcTruA"/>
    <property type="match status" value="1"/>
</dbReference>
<dbReference type="NCBIfam" id="TIGR00071">
    <property type="entry name" value="hisT_truA"/>
    <property type="match status" value="1"/>
</dbReference>
<comment type="subunit">
    <text evidence="4">Homodimer.</text>
</comment>
<comment type="catalytic activity">
    <reaction evidence="4 7">
        <text>uridine(38/39/40) in tRNA = pseudouridine(38/39/40) in tRNA</text>
        <dbReference type="Rhea" id="RHEA:22376"/>
        <dbReference type="Rhea" id="RHEA-COMP:10085"/>
        <dbReference type="Rhea" id="RHEA-COMP:10087"/>
        <dbReference type="ChEBI" id="CHEBI:65314"/>
        <dbReference type="ChEBI" id="CHEBI:65315"/>
        <dbReference type="EC" id="5.4.99.12"/>
    </reaction>
</comment>
<dbReference type="Pfam" id="PF01416">
    <property type="entry name" value="PseudoU_synth_1"/>
    <property type="match status" value="1"/>
</dbReference>
<keyword evidence="3 4" id="KW-0413">Isomerase</keyword>
<keyword evidence="10" id="KW-1185">Reference proteome</keyword>
<evidence type="ECO:0000256" key="1">
    <source>
        <dbReference type="ARBA" id="ARBA00009375"/>
    </source>
</evidence>
<evidence type="ECO:0000313" key="10">
    <source>
        <dbReference type="Proteomes" id="UP001224674"/>
    </source>
</evidence>
<evidence type="ECO:0000256" key="3">
    <source>
        <dbReference type="ARBA" id="ARBA00023235"/>
    </source>
</evidence>
<dbReference type="EMBL" id="CP122566">
    <property type="protein sequence ID" value="WGH94555.1"/>
    <property type="molecule type" value="Genomic_DNA"/>
</dbReference>
<dbReference type="PANTHER" id="PTHR11142">
    <property type="entry name" value="PSEUDOURIDYLATE SYNTHASE"/>
    <property type="match status" value="1"/>
</dbReference>
<evidence type="ECO:0000256" key="5">
    <source>
        <dbReference type="PIRSR" id="PIRSR001430-1"/>
    </source>
</evidence>
<evidence type="ECO:0000256" key="7">
    <source>
        <dbReference type="RuleBase" id="RU003792"/>
    </source>
</evidence>
<comment type="caution">
    <text evidence="4">Lacks conserved residue(s) required for the propagation of feature annotation.</text>
</comment>
<dbReference type="InterPro" id="IPR020094">
    <property type="entry name" value="TruA/RsuA/RluB/E/F_N"/>
</dbReference>
<dbReference type="Gene3D" id="3.30.70.660">
    <property type="entry name" value="Pseudouridine synthase I, catalytic domain, C-terminal subdomain"/>
    <property type="match status" value="1"/>
</dbReference>
<comment type="function">
    <text evidence="4">Formation of pseudouridine at positions 38, 39 and 40 in the anticodon stem and loop of transfer RNAs.</text>
</comment>
<dbReference type="AlphaFoldDB" id="A0AAJ6AR14"/>
<dbReference type="GO" id="GO:0003723">
    <property type="term" value="F:RNA binding"/>
    <property type="evidence" value="ECO:0007669"/>
    <property type="project" value="InterPro"/>
</dbReference>
<feature type="binding site" evidence="4 6">
    <location>
        <position position="124"/>
    </location>
    <ligand>
        <name>substrate</name>
    </ligand>
</feature>
<dbReference type="SUPFAM" id="SSF55120">
    <property type="entry name" value="Pseudouridine synthase"/>
    <property type="match status" value="1"/>
</dbReference>
<organism evidence="9 10">
    <name type="scientific">Auritidibacter ignavus</name>
    <dbReference type="NCBI Taxonomy" id="678932"/>
    <lineage>
        <taxon>Bacteria</taxon>
        <taxon>Bacillati</taxon>
        <taxon>Actinomycetota</taxon>
        <taxon>Actinomycetes</taxon>
        <taxon>Micrococcales</taxon>
        <taxon>Micrococcaceae</taxon>
        <taxon>Auritidibacter</taxon>
    </lineage>
</organism>
<name>A0AAJ6AR14_9MICC</name>
<evidence type="ECO:0000313" key="9">
    <source>
        <dbReference type="EMBL" id="WGH94555.1"/>
    </source>
</evidence>
<gene>
    <name evidence="4 9" type="primary">truA</name>
    <name evidence="9" type="ORF">QDX21_12815</name>
</gene>
<evidence type="ECO:0000256" key="4">
    <source>
        <dbReference type="HAMAP-Rule" id="MF_00171"/>
    </source>
</evidence>
<dbReference type="HAMAP" id="MF_00171">
    <property type="entry name" value="TruA"/>
    <property type="match status" value="1"/>
</dbReference>
<reference evidence="9 10" key="1">
    <citation type="submission" date="2023-03" db="EMBL/GenBank/DDBJ databases">
        <title>Complete genome sequences of several Auritidibacter ignavus strains isolated from ear infections.</title>
        <authorList>
            <person name="Baehr T."/>
            <person name="Baumhoegger A.M."/>
        </authorList>
    </citation>
    <scope>NUCLEOTIDE SEQUENCE [LARGE SCALE GENOMIC DNA]</scope>
    <source>
        <strain evidence="9 10">BABAE-6</strain>
    </source>
</reference>
<dbReference type="Proteomes" id="UP001224674">
    <property type="component" value="Chromosome"/>
</dbReference>
<dbReference type="Gene3D" id="3.30.70.580">
    <property type="entry name" value="Pseudouridine synthase I, catalytic domain, N-terminal subdomain"/>
    <property type="match status" value="1"/>
</dbReference>
<dbReference type="InterPro" id="IPR020097">
    <property type="entry name" value="PsdUridine_synth_TruA_a/b_dom"/>
</dbReference>
<dbReference type="InterPro" id="IPR001406">
    <property type="entry name" value="PsdUridine_synth_TruA"/>
</dbReference>
<dbReference type="EC" id="5.4.99.12" evidence="4"/>
<evidence type="ECO:0000256" key="6">
    <source>
        <dbReference type="PIRSR" id="PIRSR001430-2"/>
    </source>
</evidence>
<protein>
    <recommendedName>
        <fullName evidence="4">tRNA pseudouridine synthase A</fullName>
        <ecNumber evidence="4">5.4.99.12</ecNumber>
    </recommendedName>
    <alternativeName>
        <fullName evidence="4">tRNA pseudouridine(38-40) synthase</fullName>
    </alternativeName>
    <alternativeName>
        <fullName evidence="4">tRNA pseudouridylate synthase I</fullName>
    </alternativeName>
    <alternativeName>
        <fullName evidence="4">tRNA-uridine isomerase I</fullName>
    </alternativeName>
</protein>
<feature type="domain" description="Pseudouridine synthase I TruA alpha/beta" evidence="8">
    <location>
        <begin position="161"/>
        <end position="260"/>
    </location>
</feature>
<accession>A0AAJ6AR14</accession>
<feature type="active site" description="Nucleophile" evidence="4 5">
    <location>
        <position position="51"/>
    </location>
</feature>
<comment type="similarity">
    <text evidence="1 4 7">Belongs to the tRNA pseudouridine synthase TruA family.</text>
</comment>
<dbReference type="GO" id="GO:0031119">
    <property type="term" value="P:tRNA pseudouridine synthesis"/>
    <property type="evidence" value="ECO:0007669"/>
    <property type="project" value="UniProtKB-UniRule"/>
</dbReference>
<dbReference type="PANTHER" id="PTHR11142:SF0">
    <property type="entry name" value="TRNA PSEUDOURIDINE SYNTHASE-LIKE 1"/>
    <property type="match status" value="1"/>
</dbReference>
<dbReference type="InterPro" id="IPR020103">
    <property type="entry name" value="PsdUridine_synth_cat_dom_sf"/>
</dbReference>
<proteinExistence type="inferred from homology"/>
<sequence length="280" mass="31490">MRVKVRCGYDGGAFHGWARQPGLTTVQGEIEQGLHTLIRREIRTVVAGRTDAGVHAEAQVFQFDLTQDEWWGLARGKSALDPGESLVRRLNGTLKYLGGAIHIYTAERAPEGFDARFSPTQRRYRYRIADRVENFRPLERHFTCWLRRELNVSLMQAEANTVLGLHDFLSFCKPKPDATTIRTVHDIRITRDDSGIITAELVADAFCHNMVRALMGALIQVGEGSKDPGWLAHRLAAKVRDSQVRLAPAEGLILSGVDYPNDEDLASRAEQTRAKRDTER</sequence>
<evidence type="ECO:0000256" key="2">
    <source>
        <dbReference type="ARBA" id="ARBA00022694"/>
    </source>
</evidence>
<dbReference type="GO" id="GO:0160147">
    <property type="term" value="F:tRNA pseudouridine(38-40) synthase activity"/>
    <property type="evidence" value="ECO:0007669"/>
    <property type="project" value="UniProtKB-EC"/>
</dbReference>